<organism evidence="1 2">
    <name type="scientific">Gemmata palustris</name>
    <dbReference type="NCBI Taxonomy" id="2822762"/>
    <lineage>
        <taxon>Bacteria</taxon>
        <taxon>Pseudomonadati</taxon>
        <taxon>Planctomycetota</taxon>
        <taxon>Planctomycetia</taxon>
        <taxon>Gemmatales</taxon>
        <taxon>Gemmataceae</taxon>
        <taxon>Gemmata</taxon>
    </lineage>
</organism>
<name>A0ABS5C476_9BACT</name>
<dbReference type="EMBL" id="JAGKQQ010000002">
    <property type="protein sequence ID" value="MBP3960794.1"/>
    <property type="molecule type" value="Genomic_DNA"/>
</dbReference>
<evidence type="ECO:0000313" key="1">
    <source>
        <dbReference type="EMBL" id="MBP3960794.1"/>
    </source>
</evidence>
<evidence type="ECO:0008006" key="3">
    <source>
        <dbReference type="Google" id="ProtNLM"/>
    </source>
</evidence>
<protein>
    <recommendedName>
        <fullName evidence="3">NolW-like domain-containing protein</fullName>
    </recommendedName>
</protein>
<reference evidence="1 2" key="1">
    <citation type="submission" date="2021-04" db="EMBL/GenBank/DDBJ databases">
        <authorList>
            <person name="Ivanova A."/>
        </authorList>
    </citation>
    <scope>NUCLEOTIDE SEQUENCE [LARGE SCALE GENOMIC DNA]</scope>
    <source>
        <strain evidence="1 2">G18</strain>
    </source>
</reference>
<keyword evidence="2" id="KW-1185">Reference proteome</keyword>
<sequence>MIAKFLSLPVALVLAGTAAPQPLEGEKPVTKMYDVSRLLNEMAKTQKAPDADTVIKLLFEAIPQLRPGEIDADGPRVIERENGQLEVSAPADLHAEIKDLLAALERLHDLMIDVKTEVIELDTAAFEKYQKALPKVGRGKAGSPVAFVTGEGFEEHRPDAAEQKALEDATKILKAGRVVQTSSGRFANGRESTLAARLTASNFSNPGGNADTAQFIKEGFKLTGLPIASADRRSMRLKLTEQSVAFVRVKRAAVGEVGGQPIVAQATETEDLGATGSTVVADGGAAIFRLAYAPKDKVWVVVVKPKIIVPAEGAEPKNGG</sequence>
<dbReference type="Proteomes" id="UP000676565">
    <property type="component" value="Unassembled WGS sequence"/>
</dbReference>
<comment type="caution">
    <text evidence="1">The sequence shown here is derived from an EMBL/GenBank/DDBJ whole genome shotgun (WGS) entry which is preliminary data.</text>
</comment>
<accession>A0ABS5C476</accession>
<proteinExistence type="predicted"/>
<dbReference type="RefSeq" id="WP_210663181.1">
    <property type="nucleotide sequence ID" value="NZ_JAGKQQ010000002.1"/>
</dbReference>
<gene>
    <name evidence="1" type="ORF">J8F10_36700</name>
</gene>
<evidence type="ECO:0000313" key="2">
    <source>
        <dbReference type="Proteomes" id="UP000676565"/>
    </source>
</evidence>